<dbReference type="CDD" id="cd17574">
    <property type="entry name" value="REC_OmpR"/>
    <property type="match status" value="1"/>
</dbReference>
<dbReference type="SMART" id="SM00065">
    <property type="entry name" value="GAF"/>
    <property type="match status" value="1"/>
</dbReference>
<gene>
    <name evidence="11" type="ORF">AC812_08905</name>
</gene>
<dbReference type="OrthoDB" id="147020at2"/>
<feature type="domain" description="Response regulatory" evidence="10">
    <location>
        <begin position="7"/>
        <end position="122"/>
    </location>
</feature>
<dbReference type="SUPFAM" id="SSF55874">
    <property type="entry name" value="ATPase domain of HSP90 chaperone/DNA topoisomerase II/histidine kinase"/>
    <property type="match status" value="1"/>
</dbReference>
<evidence type="ECO:0000259" key="10">
    <source>
        <dbReference type="PROSITE" id="PS50110"/>
    </source>
</evidence>
<dbReference type="SUPFAM" id="SSF55781">
    <property type="entry name" value="GAF domain-like"/>
    <property type="match status" value="1"/>
</dbReference>
<dbReference type="PRINTS" id="PR00344">
    <property type="entry name" value="BCTRLSENSOR"/>
</dbReference>
<dbReference type="InterPro" id="IPR005467">
    <property type="entry name" value="His_kinase_dom"/>
</dbReference>
<feature type="coiled-coil region" evidence="8">
    <location>
        <begin position="115"/>
        <end position="155"/>
    </location>
</feature>
<dbReference type="RefSeq" id="WP_061914020.1">
    <property type="nucleotide sequence ID" value="NZ_DF967971.1"/>
</dbReference>
<feature type="domain" description="Histidine kinase" evidence="9">
    <location>
        <begin position="334"/>
        <end position="550"/>
    </location>
</feature>
<dbReference type="Pfam" id="PF00072">
    <property type="entry name" value="Response_reg"/>
    <property type="match status" value="1"/>
</dbReference>
<dbReference type="InterPro" id="IPR029016">
    <property type="entry name" value="GAF-like_dom_sf"/>
</dbReference>
<keyword evidence="12" id="KW-1185">Reference proteome</keyword>
<evidence type="ECO:0000256" key="1">
    <source>
        <dbReference type="ARBA" id="ARBA00000085"/>
    </source>
</evidence>
<dbReference type="PROSITE" id="PS50110">
    <property type="entry name" value="RESPONSE_REGULATORY"/>
    <property type="match status" value="1"/>
</dbReference>
<evidence type="ECO:0000256" key="7">
    <source>
        <dbReference type="PROSITE-ProRule" id="PRU00169"/>
    </source>
</evidence>
<evidence type="ECO:0000259" key="9">
    <source>
        <dbReference type="PROSITE" id="PS50109"/>
    </source>
</evidence>
<keyword evidence="6" id="KW-0902">Two-component regulatory system</keyword>
<proteinExistence type="predicted"/>
<comment type="catalytic activity">
    <reaction evidence="1">
        <text>ATP + protein L-histidine = ADP + protein N-phospho-L-histidine.</text>
        <dbReference type="EC" id="2.7.13.3"/>
    </reaction>
</comment>
<organism evidence="11 12">
    <name type="scientific">Bellilinea caldifistulae</name>
    <dbReference type="NCBI Taxonomy" id="360411"/>
    <lineage>
        <taxon>Bacteria</taxon>
        <taxon>Bacillati</taxon>
        <taxon>Chloroflexota</taxon>
        <taxon>Anaerolineae</taxon>
        <taxon>Anaerolineales</taxon>
        <taxon>Anaerolineaceae</taxon>
        <taxon>Bellilinea</taxon>
    </lineage>
</organism>
<dbReference type="InterPro" id="IPR003594">
    <property type="entry name" value="HATPase_dom"/>
</dbReference>
<evidence type="ECO:0000256" key="6">
    <source>
        <dbReference type="ARBA" id="ARBA00023012"/>
    </source>
</evidence>
<evidence type="ECO:0000256" key="5">
    <source>
        <dbReference type="ARBA" id="ARBA00022777"/>
    </source>
</evidence>
<keyword evidence="4" id="KW-0808">Transferase</keyword>
<accession>A0A0P6XK82</accession>
<dbReference type="Proteomes" id="UP000050514">
    <property type="component" value="Unassembled WGS sequence"/>
</dbReference>
<comment type="caution">
    <text evidence="11">The sequence shown here is derived from an EMBL/GenBank/DDBJ whole genome shotgun (WGS) entry which is preliminary data.</text>
</comment>
<protein>
    <recommendedName>
        <fullName evidence="2">histidine kinase</fullName>
        <ecNumber evidence="2">2.7.13.3</ecNumber>
    </recommendedName>
</protein>
<dbReference type="InterPro" id="IPR011006">
    <property type="entry name" value="CheY-like_superfamily"/>
</dbReference>
<evidence type="ECO:0000256" key="4">
    <source>
        <dbReference type="ARBA" id="ARBA00022679"/>
    </source>
</evidence>
<keyword evidence="8" id="KW-0175">Coiled coil</keyword>
<dbReference type="InterPro" id="IPR001789">
    <property type="entry name" value="Sig_transdc_resp-reg_receiver"/>
</dbReference>
<keyword evidence="3" id="KW-0597">Phosphoprotein</keyword>
<dbReference type="SMART" id="SM00387">
    <property type="entry name" value="HATPase_c"/>
    <property type="match status" value="1"/>
</dbReference>
<dbReference type="InterPro" id="IPR036890">
    <property type="entry name" value="HATPase_C_sf"/>
</dbReference>
<dbReference type="Gene3D" id="3.40.50.2300">
    <property type="match status" value="1"/>
</dbReference>
<dbReference type="InterPro" id="IPR004358">
    <property type="entry name" value="Sig_transdc_His_kin-like_C"/>
</dbReference>
<evidence type="ECO:0000313" key="11">
    <source>
        <dbReference type="EMBL" id="KPL75392.1"/>
    </source>
</evidence>
<dbReference type="InterPro" id="IPR003018">
    <property type="entry name" value="GAF"/>
</dbReference>
<evidence type="ECO:0000313" key="12">
    <source>
        <dbReference type="Proteomes" id="UP000050514"/>
    </source>
</evidence>
<dbReference type="PANTHER" id="PTHR43547:SF2">
    <property type="entry name" value="HYBRID SIGNAL TRANSDUCTION HISTIDINE KINASE C"/>
    <property type="match status" value="1"/>
</dbReference>
<dbReference type="GO" id="GO:0000155">
    <property type="term" value="F:phosphorelay sensor kinase activity"/>
    <property type="evidence" value="ECO:0007669"/>
    <property type="project" value="TreeGrafter"/>
</dbReference>
<dbReference type="SUPFAM" id="SSF52172">
    <property type="entry name" value="CheY-like"/>
    <property type="match status" value="1"/>
</dbReference>
<dbReference type="EC" id="2.7.13.3" evidence="2"/>
<sequence>MAENPDRILIAESDPVIADFVSRQTLQAAGYQVYQVSDGTAALSRAVQVMPDVILANLELPGLSGKDLLVGLNSQGVNIPVILIARKGTENEIIQAFRLGAADYLIWPAREAEVLSAVERNLSQVRERRERERLAAQLQQTNQELQQRIRELTTIFSIAKAVTSLTDQSALFEKILESVTQITHAEIGWFLLREEPSKAFVLVAQHKLPPSMPVRLNQAWDDGISSLVAMSGEPLSIHGEPLKRFKVSALGQSALIVPVKVSKQVIGLLTLIRRKSEPFRENEQRLVESIADFASISLVNARLFRIMEERARQQQSLAENALTGEKITIELLQKIKKELRRAVEVQYGALERLLQDPTIRWSSAQRENLTMLRQSLDTLNQLSEAITPIQTPRSQRPAREVNLTEVVRVTAGHFLPFSQKSNLSLITDLPPQPIYISGDERQIAQILNGLVSNAIKFCNSGGQVRIKLEKTDGNDAHLIVSDSGAGLDAQIAARLFESEAGNEQTQPRRFGGLGVGMKTIKEMVSRHNGKIWVESKPGQGTQFHVMLPAR</sequence>
<dbReference type="Pfam" id="PF02518">
    <property type="entry name" value="HATPase_c"/>
    <property type="match status" value="1"/>
</dbReference>
<dbReference type="Pfam" id="PF01590">
    <property type="entry name" value="GAF"/>
    <property type="match status" value="1"/>
</dbReference>
<keyword evidence="5" id="KW-0418">Kinase</keyword>
<name>A0A0P6XK82_9CHLR</name>
<evidence type="ECO:0000256" key="2">
    <source>
        <dbReference type="ARBA" id="ARBA00012438"/>
    </source>
</evidence>
<evidence type="ECO:0000256" key="3">
    <source>
        <dbReference type="ARBA" id="ARBA00022553"/>
    </source>
</evidence>
<evidence type="ECO:0000256" key="8">
    <source>
        <dbReference type="SAM" id="Coils"/>
    </source>
</evidence>
<dbReference type="PROSITE" id="PS50109">
    <property type="entry name" value="HIS_KIN"/>
    <property type="match status" value="1"/>
</dbReference>
<dbReference type="STRING" id="360411.AC812_08905"/>
<comment type="caution">
    <text evidence="7">Lacks conserved residue(s) required for the propagation of feature annotation.</text>
</comment>
<dbReference type="EMBL" id="LGHJ01000014">
    <property type="protein sequence ID" value="KPL75392.1"/>
    <property type="molecule type" value="Genomic_DNA"/>
</dbReference>
<dbReference type="PANTHER" id="PTHR43547">
    <property type="entry name" value="TWO-COMPONENT HISTIDINE KINASE"/>
    <property type="match status" value="1"/>
</dbReference>
<dbReference type="Gene3D" id="3.30.450.40">
    <property type="match status" value="1"/>
</dbReference>
<reference evidence="11 12" key="1">
    <citation type="submission" date="2015-07" db="EMBL/GenBank/DDBJ databases">
        <title>Draft genome of Bellilinea caldifistulae DSM 17877.</title>
        <authorList>
            <person name="Hemp J."/>
            <person name="Ward L.M."/>
            <person name="Pace L.A."/>
            <person name="Fischer W.W."/>
        </authorList>
    </citation>
    <scope>NUCLEOTIDE SEQUENCE [LARGE SCALE GENOMIC DNA]</scope>
    <source>
        <strain evidence="11 12">GOMI-1</strain>
    </source>
</reference>
<dbReference type="SMART" id="SM00448">
    <property type="entry name" value="REC"/>
    <property type="match status" value="1"/>
</dbReference>
<dbReference type="AlphaFoldDB" id="A0A0P6XK82"/>
<dbReference type="Gene3D" id="3.30.565.10">
    <property type="entry name" value="Histidine kinase-like ATPase, C-terminal domain"/>
    <property type="match status" value="1"/>
</dbReference>